<gene>
    <name evidence="1" type="ORF">PGRAT_04335</name>
</gene>
<dbReference type="AlphaFoldDB" id="A0A089M1B8"/>
<dbReference type="RefSeq" id="WP_025703767.1">
    <property type="nucleotide sequence ID" value="NZ_CP009287.1"/>
</dbReference>
<sequence length="410" mass="47701">MLFDLEKPYIIHSEMKLAGECMVALIKYCNTYGITDGQFDEKSFLKLRPHKMYKHCCLMKHPGAMRHRMKELFSTLPVTAIPFFISCLEEDLRFDFNHNQENYQFPGYLNTMFQGVLTVEETQKATDQLPKIFEKFYSDFFDHKENHTLKTNRERFKEEYIKLNTSKENICPACLGQMHMGKAQLDHYFPKSLFPALVIHPFNIVPICMECNSSVGKKQDRGKGNRVPAWPVDGEAINEPGCLNGVFLPYIRSGQQKFKSRIDGTPGNRVIKVEPLSTAASDEAERIRRHVDTFNLEKAWTNRIPFHFNMLMQRTLSEFARVYTDRVAIGGTVTKEEVGDFLWNKLVLNTEDTLYEVGYQFEFVSYVISMATTPECFHPFYKELLKRMEIRTRKAMPTVPHIYDSFSTTC</sequence>
<evidence type="ECO:0000313" key="1">
    <source>
        <dbReference type="EMBL" id="AIQ66957.1"/>
    </source>
</evidence>
<evidence type="ECO:0000313" key="2">
    <source>
        <dbReference type="Proteomes" id="UP000029500"/>
    </source>
</evidence>
<dbReference type="HOGENOM" id="CLU_670550_0_0_9"/>
<dbReference type="EMBL" id="CP009287">
    <property type="protein sequence ID" value="AIQ66957.1"/>
    <property type="molecule type" value="Genomic_DNA"/>
</dbReference>
<dbReference type="OrthoDB" id="9816185at2"/>
<protein>
    <recommendedName>
        <fullName evidence="3">HNH endonuclease</fullName>
    </recommendedName>
</protein>
<dbReference type="Proteomes" id="UP000029500">
    <property type="component" value="Chromosome"/>
</dbReference>
<dbReference type="eggNOG" id="COG1403">
    <property type="taxonomic scope" value="Bacteria"/>
</dbReference>
<dbReference type="Gene3D" id="1.10.30.50">
    <property type="match status" value="1"/>
</dbReference>
<name>A0A089M1B8_9BACL</name>
<accession>A0A089M1B8</accession>
<dbReference type="KEGG" id="pgm:PGRAT_04335"/>
<organism evidence="1 2">
    <name type="scientific">Paenibacillus graminis</name>
    <dbReference type="NCBI Taxonomy" id="189425"/>
    <lineage>
        <taxon>Bacteria</taxon>
        <taxon>Bacillati</taxon>
        <taxon>Bacillota</taxon>
        <taxon>Bacilli</taxon>
        <taxon>Bacillales</taxon>
        <taxon>Paenibacillaceae</taxon>
        <taxon>Paenibacillus</taxon>
    </lineage>
</organism>
<proteinExistence type="predicted"/>
<reference evidence="1 2" key="1">
    <citation type="submission" date="2014-08" db="EMBL/GenBank/DDBJ databases">
        <title>Comparative genomics of the Paenibacillus odorifer group.</title>
        <authorList>
            <person name="den Bakker H.C."/>
            <person name="Tsai Y.-C."/>
            <person name="Martin N."/>
            <person name="Korlach J."/>
            <person name="Wiedmann M."/>
        </authorList>
    </citation>
    <scope>NUCLEOTIDE SEQUENCE [LARGE SCALE GENOMIC DNA]</scope>
    <source>
        <strain evidence="1 2">DSM 15220</strain>
    </source>
</reference>
<dbReference type="STRING" id="189425.PGRAT_04335"/>
<keyword evidence="2" id="KW-1185">Reference proteome</keyword>
<evidence type="ECO:0008006" key="3">
    <source>
        <dbReference type="Google" id="ProtNLM"/>
    </source>
</evidence>